<feature type="binding site" evidence="7 8">
    <location>
        <position position="104"/>
    </location>
    <ligand>
        <name>S-adenosyl-L-methionine</name>
        <dbReference type="ChEBI" id="CHEBI:59789"/>
    </ligand>
</feature>
<evidence type="ECO:0000256" key="5">
    <source>
        <dbReference type="ARBA" id="ARBA00022691"/>
    </source>
</evidence>
<evidence type="ECO:0000313" key="11">
    <source>
        <dbReference type="Proteomes" id="UP000221653"/>
    </source>
</evidence>
<evidence type="ECO:0000256" key="1">
    <source>
        <dbReference type="ARBA" id="ARBA00022490"/>
    </source>
</evidence>
<dbReference type="InterPro" id="IPR020596">
    <property type="entry name" value="rRNA_Ade_Mease_Trfase_CS"/>
</dbReference>
<keyword evidence="1 7" id="KW-0963">Cytoplasm</keyword>
<keyword evidence="6 7" id="KW-0694">RNA-binding</keyword>
<dbReference type="InterPro" id="IPR011530">
    <property type="entry name" value="rRNA_adenine_dimethylase"/>
</dbReference>
<evidence type="ECO:0000313" key="10">
    <source>
        <dbReference type="EMBL" id="PFG29104.1"/>
    </source>
</evidence>
<dbReference type="InterPro" id="IPR014721">
    <property type="entry name" value="Ribsml_uS5_D2-typ_fold_subgr"/>
</dbReference>
<dbReference type="SMART" id="SM00650">
    <property type="entry name" value="rADc"/>
    <property type="match status" value="1"/>
</dbReference>
<sequence>MASVYRTHGPALNPRGTAVGWATVSEESAVQLLGPVEIRALAEELDVTPTKKLGQNFVHDPNTVRRIVDAAELSPDDHVVEVGPGLGSLTLGLLDTVQKVTAVEIDPRLAGRLEQTVSERAASVADRLTVVLKDALTVTPDDVDKPTALVANLPYNVSVPVLLHFLEVFPSIKRVLVMVQLEVADRLAAKPGSKIYGVPSVKAAFYGDVRKAGTIGKNVFWPAPKIESGLVRIDVFEDAPWPRSAREQVFPLIDAAFAQRRKTLRAALSSHFGGGPAAEAALKEAGIEPTQRGEKLGVADFVRLGPAMSAPINARAHGKVNLFLGVDSVRDDGYHNLVTVFQSISAHNDVTLTPVPDVSGARDSVVTELTVSGLDAAKVPTDSTNLAWRAVDAIAAIARVGASEAALPCLRVHIAKSIPTAGGWPAVPPMRRPRSWLPMNFMAPAWG</sequence>
<evidence type="ECO:0000256" key="4">
    <source>
        <dbReference type="ARBA" id="ARBA00022679"/>
    </source>
</evidence>
<keyword evidence="5 7" id="KW-0949">S-adenosyl-L-methionine</keyword>
<dbReference type="InterPro" id="IPR020598">
    <property type="entry name" value="rRNA_Ade_methylase_Trfase_N"/>
</dbReference>
<dbReference type="GO" id="GO:0052908">
    <property type="term" value="F:16S rRNA (adenine(1518)-N(6)/adenine(1519)-N(6))-dimethyltransferase activity"/>
    <property type="evidence" value="ECO:0007669"/>
    <property type="project" value="UniProtKB-EC"/>
</dbReference>
<dbReference type="NCBIfam" id="TIGR00755">
    <property type="entry name" value="ksgA"/>
    <property type="match status" value="1"/>
</dbReference>
<evidence type="ECO:0000256" key="2">
    <source>
        <dbReference type="ARBA" id="ARBA00022552"/>
    </source>
</evidence>
<protein>
    <recommendedName>
        <fullName evidence="7">Ribosomal RNA small subunit methyltransferase A</fullName>
        <ecNumber evidence="7">2.1.1.182</ecNumber>
    </recommendedName>
    <alternativeName>
        <fullName evidence="7">16S rRNA (adenine(1518)-N(6)/adenine(1519)-N(6))-dimethyltransferase</fullName>
    </alternativeName>
    <alternativeName>
        <fullName evidence="7">16S rRNA dimethyladenosine transferase</fullName>
    </alternativeName>
    <alternativeName>
        <fullName evidence="7">16S rRNA dimethylase</fullName>
    </alternativeName>
    <alternativeName>
        <fullName evidence="7">S-adenosylmethionine-6-N', N'-adenosyl(rRNA) dimethyltransferase</fullName>
    </alternativeName>
</protein>
<keyword evidence="3 7" id="KW-0489">Methyltransferase</keyword>
<accession>A0A2A9DR86</accession>
<dbReference type="GO" id="GO:0003723">
    <property type="term" value="F:RNA binding"/>
    <property type="evidence" value="ECO:0007669"/>
    <property type="project" value="UniProtKB-UniRule"/>
</dbReference>
<dbReference type="InterPro" id="IPR001737">
    <property type="entry name" value="KsgA/Erm"/>
</dbReference>
<evidence type="ECO:0000256" key="7">
    <source>
        <dbReference type="HAMAP-Rule" id="MF_00607"/>
    </source>
</evidence>
<dbReference type="GO" id="GO:0005829">
    <property type="term" value="C:cytosol"/>
    <property type="evidence" value="ECO:0007669"/>
    <property type="project" value="TreeGrafter"/>
</dbReference>
<feature type="binding site" evidence="7 8">
    <location>
        <position position="58"/>
    </location>
    <ligand>
        <name>S-adenosyl-L-methionine</name>
        <dbReference type="ChEBI" id="CHEBI:59789"/>
    </ligand>
</feature>
<gene>
    <name evidence="7" type="primary">rsmA</name>
    <name evidence="7" type="synonym">ksgA</name>
    <name evidence="10" type="ORF">ATK06_2238</name>
</gene>
<dbReference type="SUPFAM" id="SSF53335">
    <property type="entry name" value="S-adenosyl-L-methionine-dependent methyltransferases"/>
    <property type="match status" value="1"/>
</dbReference>
<dbReference type="PANTHER" id="PTHR11727:SF7">
    <property type="entry name" value="DIMETHYLADENOSINE TRANSFERASE-RELATED"/>
    <property type="match status" value="1"/>
</dbReference>
<comment type="caution">
    <text evidence="10">The sequence shown here is derived from an EMBL/GenBank/DDBJ whole genome shotgun (WGS) entry which is preliminary data.</text>
</comment>
<keyword evidence="4 7" id="KW-0808">Transferase</keyword>
<dbReference type="Proteomes" id="UP000221653">
    <property type="component" value="Unassembled WGS sequence"/>
</dbReference>
<dbReference type="Gene3D" id="3.30.230.10">
    <property type="match status" value="1"/>
</dbReference>
<dbReference type="Gene3D" id="3.40.50.150">
    <property type="entry name" value="Vaccinia Virus protein VP39"/>
    <property type="match status" value="1"/>
</dbReference>
<feature type="domain" description="Ribosomal RNA adenine methylase transferase N-terminal" evidence="9">
    <location>
        <begin position="63"/>
        <end position="237"/>
    </location>
</feature>
<evidence type="ECO:0000256" key="3">
    <source>
        <dbReference type="ARBA" id="ARBA00022603"/>
    </source>
</evidence>
<dbReference type="PROSITE" id="PS51689">
    <property type="entry name" value="SAM_RNA_A_N6_MT"/>
    <property type="match status" value="1"/>
</dbReference>
<comment type="similarity">
    <text evidence="7">Belongs to the class I-like SAM-binding methyltransferase superfamily. rRNA adenine N(6)-methyltransferase family. RsmA subfamily.</text>
</comment>
<dbReference type="SUPFAM" id="SSF54211">
    <property type="entry name" value="Ribosomal protein S5 domain 2-like"/>
    <property type="match status" value="1"/>
</dbReference>
<evidence type="ECO:0000256" key="8">
    <source>
        <dbReference type="PROSITE-ProRule" id="PRU01026"/>
    </source>
</evidence>
<dbReference type="InterPro" id="IPR023165">
    <property type="entry name" value="rRNA_Ade_diMease-like_C"/>
</dbReference>
<feature type="binding site" evidence="7 8">
    <location>
        <position position="152"/>
    </location>
    <ligand>
        <name>S-adenosyl-L-methionine</name>
        <dbReference type="ChEBI" id="CHEBI:59789"/>
    </ligand>
</feature>
<feature type="binding site" evidence="7 8">
    <location>
        <position position="134"/>
    </location>
    <ligand>
        <name>S-adenosyl-L-methionine</name>
        <dbReference type="ChEBI" id="CHEBI:59789"/>
    </ligand>
</feature>
<dbReference type="EMBL" id="PDJF01000001">
    <property type="protein sequence ID" value="PFG29104.1"/>
    <property type="molecule type" value="Genomic_DNA"/>
</dbReference>
<name>A0A2A9DR86_9CORY</name>
<dbReference type="Pfam" id="PF00398">
    <property type="entry name" value="RrnaAD"/>
    <property type="match status" value="1"/>
</dbReference>
<dbReference type="Gene3D" id="1.10.8.100">
    <property type="entry name" value="Ribosomal RNA adenine dimethylase-like, domain 2"/>
    <property type="match status" value="1"/>
</dbReference>
<reference evidence="10 11" key="1">
    <citation type="submission" date="2017-10" db="EMBL/GenBank/DDBJ databases">
        <title>Sequencing the genomes of 1000 actinobacteria strains.</title>
        <authorList>
            <person name="Klenk H.-P."/>
        </authorList>
    </citation>
    <scope>NUCLEOTIDE SEQUENCE [LARGE SCALE GENOMIC DNA]</scope>
    <source>
        <strain evidence="10 11">DSM 20688</strain>
    </source>
</reference>
<dbReference type="PROSITE" id="PS01131">
    <property type="entry name" value="RRNA_A_DIMETH"/>
    <property type="match status" value="1"/>
</dbReference>
<dbReference type="HAMAP" id="MF_00607">
    <property type="entry name" value="16SrRNA_methyltr_A"/>
    <property type="match status" value="1"/>
</dbReference>
<dbReference type="InterPro" id="IPR029063">
    <property type="entry name" value="SAM-dependent_MTases_sf"/>
</dbReference>
<dbReference type="PANTHER" id="PTHR11727">
    <property type="entry name" value="DIMETHYLADENOSINE TRANSFERASE"/>
    <property type="match status" value="1"/>
</dbReference>
<comment type="subcellular location">
    <subcellularLocation>
        <location evidence="7">Cytoplasm</location>
    </subcellularLocation>
</comment>
<feature type="binding site" evidence="7 8">
    <location>
        <position position="56"/>
    </location>
    <ligand>
        <name>S-adenosyl-L-methionine</name>
        <dbReference type="ChEBI" id="CHEBI:59789"/>
    </ligand>
</feature>
<evidence type="ECO:0000259" key="9">
    <source>
        <dbReference type="SMART" id="SM00650"/>
    </source>
</evidence>
<feature type="binding site" evidence="7 8">
    <location>
        <position position="83"/>
    </location>
    <ligand>
        <name>S-adenosyl-L-methionine</name>
        <dbReference type="ChEBI" id="CHEBI:59789"/>
    </ligand>
</feature>
<evidence type="ECO:0000256" key="6">
    <source>
        <dbReference type="ARBA" id="ARBA00022884"/>
    </source>
</evidence>
<dbReference type="InterPro" id="IPR020568">
    <property type="entry name" value="Ribosomal_Su5_D2-typ_SF"/>
</dbReference>
<comment type="function">
    <text evidence="7">Specifically dimethylates two adjacent adenosines (A1518 and A1519) in the loop of a conserved hairpin near the 3'-end of 16S rRNA in the 30S particle. May play a critical role in biogenesis of 30S subunits.</text>
</comment>
<dbReference type="FunFam" id="3.40.50.150:FF:000023">
    <property type="entry name" value="Ribosomal RNA small subunit methyltransferase A"/>
    <property type="match status" value="1"/>
</dbReference>
<organism evidence="10 11">
    <name type="scientific">Corynebacterium renale</name>
    <dbReference type="NCBI Taxonomy" id="1724"/>
    <lineage>
        <taxon>Bacteria</taxon>
        <taxon>Bacillati</taxon>
        <taxon>Actinomycetota</taxon>
        <taxon>Actinomycetes</taxon>
        <taxon>Mycobacteriales</taxon>
        <taxon>Corynebacteriaceae</taxon>
        <taxon>Corynebacterium</taxon>
    </lineage>
</organism>
<comment type="catalytic activity">
    <reaction evidence="7">
        <text>adenosine(1518)/adenosine(1519) in 16S rRNA + 4 S-adenosyl-L-methionine = N(6)-dimethyladenosine(1518)/N(6)-dimethyladenosine(1519) in 16S rRNA + 4 S-adenosyl-L-homocysteine + 4 H(+)</text>
        <dbReference type="Rhea" id="RHEA:19609"/>
        <dbReference type="Rhea" id="RHEA-COMP:10232"/>
        <dbReference type="Rhea" id="RHEA-COMP:10233"/>
        <dbReference type="ChEBI" id="CHEBI:15378"/>
        <dbReference type="ChEBI" id="CHEBI:57856"/>
        <dbReference type="ChEBI" id="CHEBI:59789"/>
        <dbReference type="ChEBI" id="CHEBI:74411"/>
        <dbReference type="ChEBI" id="CHEBI:74493"/>
        <dbReference type="EC" id="2.1.1.182"/>
    </reaction>
</comment>
<dbReference type="EC" id="2.1.1.182" evidence="7"/>
<dbReference type="AlphaFoldDB" id="A0A2A9DR86"/>
<keyword evidence="2 7" id="KW-0698">rRNA processing</keyword>
<dbReference type="CDD" id="cd02440">
    <property type="entry name" value="AdoMet_MTases"/>
    <property type="match status" value="1"/>
</dbReference>
<keyword evidence="11" id="KW-1185">Reference proteome</keyword>
<proteinExistence type="inferred from homology"/>